<dbReference type="PROSITE" id="PS50184">
    <property type="entry name" value="VWFC_2"/>
    <property type="match status" value="2"/>
</dbReference>
<protein>
    <submittedName>
        <fullName evidence="7">Kielin/chordin-like protein isoform A</fullName>
    </submittedName>
</protein>
<feature type="region of interest" description="Disordered" evidence="4">
    <location>
        <begin position="987"/>
        <end position="1036"/>
    </location>
</feature>
<keyword evidence="8" id="KW-1185">Reference proteome</keyword>
<evidence type="ECO:0000259" key="5">
    <source>
        <dbReference type="PROSITE" id="PS50184"/>
    </source>
</evidence>
<dbReference type="InterPro" id="IPR001007">
    <property type="entry name" value="VWF_dom"/>
</dbReference>
<dbReference type="PANTHER" id="PTHR46698:SF2">
    <property type="entry name" value="KIELIN_CHORDIN-LIKE PROTEIN"/>
    <property type="match status" value="1"/>
</dbReference>
<dbReference type="EMBL" id="AKHW03006529">
    <property type="protein sequence ID" value="KYO19816.1"/>
    <property type="molecule type" value="Genomic_DNA"/>
</dbReference>
<evidence type="ECO:0000259" key="6">
    <source>
        <dbReference type="PROSITE" id="PS51233"/>
    </source>
</evidence>
<feature type="region of interest" description="Disordered" evidence="4">
    <location>
        <begin position="841"/>
        <end position="861"/>
    </location>
</feature>
<comment type="caution">
    <text evidence="7">The sequence shown here is derived from an EMBL/GenBank/DDBJ whole genome shotgun (WGS) entry which is preliminary data.</text>
</comment>
<gene>
    <name evidence="7" type="primary">KCP</name>
    <name evidence="7" type="ORF">Y1Q_0000371</name>
</gene>
<dbReference type="SMART" id="SM00214">
    <property type="entry name" value="VWC"/>
    <property type="match status" value="2"/>
</dbReference>
<dbReference type="InterPro" id="IPR001846">
    <property type="entry name" value="VWF_type-D"/>
</dbReference>
<dbReference type="PROSITE" id="PS51233">
    <property type="entry name" value="VWFD"/>
    <property type="match status" value="1"/>
</dbReference>
<evidence type="ECO:0000256" key="2">
    <source>
        <dbReference type="ARBA" id="ARBA00022525"/>
    </source>
</evidence>
<dbReference type="InterPro" id="IPR052424">
    <property type="entry name" value="Kielin_Chordin-BMP_Reg"/>
</dbReference>
<keyword evidence="2" id="KW-0964">Secreted</keyword>
<dbReference type="SMART" id="SM00216">
    <property type="entry name" value="VWD"/>
    <property type="match status" value="1"/>
</dbReference>
<feature type="domain" description="VWFD" evidence="6">
    <location>
        <begin position="192"/>
        <end position="367"/>
    </location>
</feature>
<evidence type="ECO:0000313" key="8">
    <source>
        <dbReference type="Proteomes" id="UP000050525"/>
    </source>
</evidence>
<proteinExistence type="predicted"/>
<feature type="domain" description="VWFC" evidence="5">
    <location>
        <begin position="56"/>
        <end position="120"/>
    </location>
</feature>
<evidence type="ECO:0000256" key="3">
    <source>
        <dbReference type="ARBA" id="ARBA00022729"/>
    </source>
</evidence>
<feature type="domain" description="VWFC" evidence="5">
    <location>
        <begin position="128"/>
        <end position="188"/>
    </location>
</feature>
<accession>A0A151M5L8</accession>
<dbReference type="GO" id="GO:0030513">
    <property type="term" value="P:positive regulation of BMP signaling pathway"/>
    <property type="evidence" value="ECO:0007669"/>
    <property type="project" value="TreeGrafter"/>
</dbReference>
<evidence type="ECO:0000313" key="7">
    <source>
        <dbReference type="EMBL" id="KYO19816.1"/>
    </source>
</evidence>
<evidence type="ECO:0000256" key="4">
    <source>
        <dbReference type="SAM" id="MobiDB-lite"/>
    </source>
</evidence>
<dbReference type="AlphaFoldDB" id="A0A151M5L8"/>
<dbReference type="Pfam" id="PF00093">
    <property type="entry name" value="VWC"/>
    <property type="match status" value="2"/>
</dbReference>
<dbReference type="SUPFAM" id="SSF57603">
    <property type="entry name" value="FnI-like domain"/>
    <property type="match status" value="2"/>
</dbReference>
<reference evidence="7 8" key="1">
    <citation type="journal article" date="2012" name="Genome Biol.">
        <title>Sequencing three crocodilian genomes to illuminate the evolution of archosaurs and amniotes.</title>
        <authorList>
            <person name="St John J.A."/>
            <person name="Braun E.L."/>
            <person name="Isberg S.R."/>
            <person name="Miles L.G."/>
            <person name="Chong A.Y."/>
            <person name="Gongora J."/>
            <person name="Dalzell P."/>
            <person name="Moran C."/>
            <person name="Bed'hom B."/>
            <person name="Abzhanov A."/>
            <person name="Burgess S.C."/>
            <person name="Cooksey A.M."/>
            <person name="Castoe T.A."/>
            <person name="Crawford N.G."/>
            <person name="Densmore L.D."/>
            <person name="Drew J.C."/>
            <person name="Edwards S.V."/>
            <person name="Faircloth B.C."/>
            <person name="Fujita M.K."/>
            <person name="Greenwold M.J."/>
            <person name="Hoffmann F.G."/>
            <person name="Howard J.M."/>
            <person name="Iguchi T."/>
            <person name="Janes D.E."/>
            <person name="Khan S.Y."/>
            <person name="Kohno S."/>
            <person name="de Koning A.J."/>
            <person name="Lance S.L."/>
            <person name="McCarthy F.M."/>
            <person name="McCormack J.E."/>
            <person name="Merchant M.E."/>
            <person name="Peterson D.G."/>
            <person name="Pollock D.D."/>
            <person name="Pourmand N."/>
            <person name="Raney B.J."/>
            <person name="Roessler K.A."/>
            <person name="Sanford J.R."/>
            <person name="Sawyer R.H."/>
            <person name="Schmidt C.J."/>
            <person name="Triplett E.W."/>
            <person name="Tuberville T.D."/>
            <person name="Venegas-Anaya M."/>
            <person name="Howard J.T."/>
            <person name="Jarvis E.D."/>
            <person name="Guillette L.J.Jr."/>
            <person name="Glenn T.C."/>
            <person name="Green R.E."/>
            <person name="Ray D.A."/>
        </authorList>
    </citation>
    <scope>NUCLEOTIDE SEQUENCE [LARGE SCALE GENOMIC DNA]</scope>
    <source>
        <strain evidence="7">KSC_2009_1</strain>
    </source>
</reference>
<dbReference type="Pfam" id="PF00094">
    <property type="entry name" value="VWD"/>
    <property type="match status" value="1"/>
</dbReference>
<sequence length="1194" mass="130220">MRPPLGRGGIKGLTPPTPLLPPQDLKWVCVHEECRPPSCPPAERFTPQGACCPICHGCILEADGRHVPDGETWTDDADACVTCTCSLGHVQCHVEECTDLACPDGLERVQVPGTCCGQCQAVSPVPGSTCSYQGRRFESHERWQVDACTACSCVAGEVHCRSQRCPPPACGPDEAPALTPGRCCPHCHPRPATCQAFGDPHYRTFDGRLLHFQGTCTYVLVRDCHAEDFSVHVSNDARGHTGVSWTQEVAVQVGGTWVQLLQGGEVTVDGEAVTLPFLKEPAVYVERRSGTVLLNTHVGLQVQWDGRSHVELSVPGTYRGRTCGLCGNFNGFAQDDLRGPGGDLLPSHAALGNSWQVAAPGQDGGCGPARDVEPCQEAGYRARREANTRCGALKAPPFTRCHRLVPPEGFFAACAPWEAASPACSPQAQGHPRMLLQELVEARWRSHLWEQLFWDFQLLDTDRDGRVSPWDAELLLRGVRRARAAGTSWHRFLGQHRHGLAWADIQAWLSGDPQPPPAPWTGCRAEPDTDCSMERGASPRQSSSLPQGVAKLQLQQLLDWSWDPKLKPIPMASGRAQPAVGQQTEVSWRPAQLERDGAWRSRLLPPSDPEPAGAWGQLRAALWEACARRLAQGLEEAVCMDHATAMHQDAWHMQEPELQGTVPGHGPPGNSRVATGSWNPLGQHGQPPAALLEQDSMPHVLELQPVEVAMPGAAGTQMQGVQDIRALSPAPQARPQRLLQGRPVASGLLETGEMPASQSQGSPVMERAGSELQEEGVADPSEAPPAGPGAQGMEHLASLARDTEPHAQSTRGPAEACQAPETLPRSPVPLQAGILELGEPHGAARSWPEPQTPVPRYPSPRWLEPRPAQGRLLGGEGVLAPERQHVAPALEALRAQGMLQRQLPALQPRGASKPCRSRGQHLEPCLVQVPEPGQTQGSSIQQVPLQEAPGTCQRGLELQIPLPRWLEPQTPALETLRAQGMLQRQLPALQHRSPVPSRPDVPRGLELEGRTAPQSQPPLPPGVTARPGSHDQHPWPECNRPWPCPLRREKAFVLPSRAEQQAAVRELAALQQRARSRCQQDRERQLLRVQERLCIARDRKAEDNCVGTWPGDLTQLRHQARPCPGASSAPQEQRRTAVRQQLERVQRERTCVMRCRHQRNTRSFQELLDPLVMPAPGEQEPRGAQLPPRAPAPP</sequence>
<evidence type="ECO:0000256" key="1">
    <source>
        <dbReference type="ARBA" id="ARBA00004613"/>
    </source>
</evidence>
<feature type="region of interest" description="Disordered" evidence="4">
    <location>
        <begin position="657"/>
        <end position="689"/>
    </location>
</feature>
<keyword evidence="3" id="KW-0732">Signal</keyword>
<dbReference type="PANTHER" id="PTHR46698">
    <property type="entry name" value="CROSSVEINLESS 2"/>
    <property type="match status" value="1"/>
</dbReference>
<dbReference type="PROSITE" id="PS01208">
    <property type="entry name" value="VWFC_1"/>
    <property type="match status" value="1"/>
</dbReference>
<dbReference type="STRING" id="8496.A0A151M5L8"/>
<organism evidence="7 8">
    <name type="scientific">Alligator mississippiensis</name>
    <name type="common">American alligator</name>
    <dbReference type="NCBI Taxonomy" id="8496"/>
    <lineage>
        <taxon>Eukaryota</taxon>
        <taxon>Metazoa</taxon>
        <taxon>Chordata</taxon>
        <taxon>Craniata</taxon>
        <taxon>Vertebrata</taxon>
        <taxon>Euteleostomi</taxon>
        <taxon>Archelosauria</taxon>
        <taxon>Archosauria</taxon>
        <taxon>Crocodylia</taxon>
        <taxon>Alligatoridae</taxon>
        <taxon>Alligatorinae</taxon>
        <taxon>Alligator</taxon>
    </lineage>
</organism>
<feature type="compositionally biased region" description="Basic and acidic residues" evidence="4">
    <location>
        <begin position="1000"/>
        <end position="1009"/>
    </location>
</feature>
<dbReference type="Proteomes" id="UP000050525">
    <property type="component" value="Unassembled WGS sequence"/>
</dbReference>
<dbReference type="GO" id="GO:0005576">
    <property type="term" value="C:extracellular region"/>
    <property type="evidence" value="ECO:0007669"/>
    <property type="project" value="UniProtKB-SubCell"/>
</dbReference>
<comment type="subcellular location">
    <subcellularLocation>
        <location evidence="1">Secreted</location>
    </subcellularLocation>
</comment>
<dbReference type="Gene3D" id="6.20.200.20">
    <property type="match status" value="2"/>
</dbReference>
<name>A0A151M5L8_ALLMI</name>
<feature type="region of interest" description="Disordered" evidence="4">
    <location>
        <begin position="511"/>
        <end position="546"/>
    </location>
</feature>
<feature type="region of interest" description="Disordered" evidence="4">
    <location>
        <begin position="752"/>
        <end position="826"/>
    </location>
</feature>
<feature type="region of interest" description="Disordered" evidence="4">
    <location>
        <begin position="1171"/>
        <end position="1194"/>
    </location>
</feature>